<organism evidence="6 7">
    <name type="scientific">Actinomyces glycerinitolerans</name>
    <dbReference type="NCBI Taxonomy" id="1892869"/>
    <lineage>
        <taxon>Bacteria</taxon>
        <taxon>Bacillati</taxon>
        <taxon>Actinomycetota</taxon>
        <taxon>Actinomycetes</taxon>
        <taxon>Actinomycetales</taxon>
        <taxon>Actinomycetaceae</taxon>
        <taxon>Actinomyces</taxon>
    </lineage>
</organism>
<dbReference type="PANTHER" id="PTHR30055:SF234">
    <property type="entry name" value="HTH-TYPE TRANSCRIPTIONAL REGULATOR BETI"/>
    <property type="match status" value="1"/>
</dbReference>
<evidence type="ECO:0000256" key="2">
    <source>
        <dbReference type="ARBA" id="ARBA00023125"/>
    </source>
</evidence>
<dbReference type="PROSITE" id="PS50977">
    <property type="entry name" value="HTH_TETR_2"/>
    <property type="match status" value="1"/>
</dbReference>
<keyword evidence="7" id="KW-1185">Reference proteome</keyword>
<dbReference type="Gene3D" id="1.10.357.10">
    <property type="entry name" value="Tetracycline Repressor, domain 2"/>
    <property type="match status" value="1"/>
</dbReference>
<dbReference type="RefSeq" id="WP_073328725.1">
    <property type="nucleotide sequence ID" value="NZ_FQTT01000009.1"/>
</dbReference>
<accession>A0A1M4RY22</accession>
<dbReference type="PRINTS" id="PR00455">
    <property type="entry name" value="HTHTETR"/>
</dbReference>
<dbReference type="InterPro" id="IPR023772">
    <property type="entry name" value="DNA-bd_HTH_TetR-type_CS"/>
</dbReference>
<dbReference type="InterPro" id="IPR001647">
    <property type="entry name" value="HTH_TetR"/>
</dbReference>
<dbReference type="InterPro" id="IPR050109">
    <property type="entry name" value="HTH-type_TetR-like_transc_reg"/>
</dbReference>
<dbReference type="GO" id="GO:0003700">
    <property type="term" value="F:DNA-binding transcription factor activity"/>
    <property type="evidence" value="ECO:0007669"/>
    <property type="project" value="TreeGrafter"/>
</dbReference>
<sequence length="250" mass="27688">MRNTRHASDVGVPTVASALPERILTAAAELVGQHGPQKTTVAEIARAAGVGKGTAYLYWPSKEKLLLALLAHELVVWIRSVRAEVVHDPERLRPSRLAVLLLDSWRHEVVELIASDLYLRRVLAAHRDSRELLERSMPMELCVRVLPLMRREGLVRSDTDAHEQAYVFNAVMTGFVVGKVTERADSAVIDPAAALARTIRQLLEPDTAPTRSQCERLLPEVLEVVDQAVANLEEMTYGAAAPERTVRTRG</sequence>
<dbReference type="PROSITE" id="PS01081">
    <property type="entry name" value="HTH_TETR_1"/>
    <property type="match status" value="1"/>
</dbReference>
<reference evidence="7" key="1">
    <citation type="submission" date="2016-09" db="EMBL/GenBank/DDBJ databases">
        <authorList>
            <person name="Strepis N."/>
        </authorList>
    </citation>
    <scope>NUCLEOTIDE SEQUENCE [LARGE SCALE GENOMIC DNA]</scope>
</reference>
<protein>
    <submittedName>
        <fullName evidence="6">Tetr bacterial regulatory protein hth signature</fullName>
    </submittedName>
</protein>
<proteinExistence type="predicted"/>
<feature type="DNA-binding region" description="H-T-H motif" evidence="4">
    <location>
        <begin position="40"/>
        <end position="59"/>
    </location>
</feature>
<dbReference type="PANTHER" id="PTHR30055">
    <property type="entry name" value="HTH-TYPE TRANSCRIPTIONAL REGULATOR RUTR"/>
    <property type="match status" value="1"/>
</dbReference>
<dbReference type="OrthoDB" id="3682047at2"/>
<dbReference type="EMBL" id="FQTT01000009">
    <property type="protein sequence ID" value="SHE24873.1"/>
    <property type="molecule type" value="Genomic_DNA"/>
</dbReference>
<feature type="domain" description="HTH tetR-type" evidence="5">
    <location>
        <begin position="17"/>
        <end position="77"/>
    </location>
</feature>
<name>A0A1M4RY22_9ACTO</name>
<dbReference type="AlphaFoldDB" id="A0A1M4RY22"/>
<evidence type="ECO:0000256" key="4">
    <source>
        <dbReference type="PROSITE-ProRule" id="PRU00335"/>
    </source>
</evidence>
<evidence type="ECO:0000313" key="6">
    <source>
        <dbReference type="EMBL" id="SHE24873.1"/>
    </source>
</evidence>
<dbReference type="GO" id="GO:0000976">
    <property type="term" value="F:transcription cis-regulatory region binding"/>
    <property type="evidence" value="ECO:0007669"/>
    <property type="project" value="TreeGrafter"/>
</dbReference>
<dbReference type="Pfam" id="PF00440">
    <property type="entry name" value="TetR_N"/>
    <property type="match status" value="1"/>
</dbReference>
<dbReference type="STRING" id="1892869.ACGLYG10_1083"/>
<evidence type="ECO:0000256" key="1">
    <source>
        <dbReference type="ARBA" id="ARBA00023015"/>
    </source>
</evidence>
<keyword evidence="2 4" id="KW-0238">DNA-binding</keyword>
<dbReference type="Proteomes" id="UP000184291">
    <property type="component" value="Unassembled WGS sequence"/>
</dbReference>
<evidence type="ECO:0000313" key="7">
    <source>
        <dbReference type="Proteomes" id="UP000184291"/>
    </source>
</evidence>
<evidence type="ECO:0000256" key="3">
    <source>
        <dbReference type="ARBA" id="ARBA00023163"/>
    </source>
</evidence>
<dbReference type="InterPro" id="IPR009057">
    <property type="entry name" value="Homeodomain-like_sf"/>
</dbReference>
<gene>
    <name evidence="6" type="ORF">ACGLYG10_1083</name>
</gene>
<keyword evidence="3" id="KW-0804">Transcription</keyword>
<keyword evidence="1" id="KW-0805">Transcription regulation</keyword>
<dbReference type="SUPFAM" id="SSF46689">
    <property type="entry name" value="Homeodomain-like"/>
    <property type="match status" value="1"/>
</dbReference>
<evidence type="ECO:0000259" key="5">
    <source>
        <dbReference type="PROSITE" id="PS50977"/>
    </source>
</evidence>